<feature type="domain" description="BHLH" evidence="7">
    <location>
        <begin position="273"/>
        <end position="324"/>
    </location>
</feature>
<dbReference type="InterPro" id="IPR011598">
    <property type="entry name" value="bHLH_dom"/>
</dbReference>
<keyword evidence="9" id="KW-1185">Reference proteome</keyword>
<protein>
    <recommendedName>
        <fullName evidence="7">BHLH domain-containing protein</fullName>
    </recommendedName>
</protein>
<evidence type="ECO:0000313" key="8">
    <source>
        <dbReference type="EMBL" id="ORY86792.1"/>
    </source>
</evidence>
<dbReference type="GO" id="GO:0046983">
    <property type="term" value="F:protein dimerization activity"/>
    <property type="evidence" value="ECO:0007669"/>
    <property type="project" value="InterPro"/>
</dbReference>
<dbReference type="PROSITE" id="PS50888">
    <property type="entry name" value="BHLH"/>
    <property type="match status" value="1"/>
</dbReference>
<organism evidence="8 9">
    <name type="scientific">Protomyces lactucae-debilis</name>
    <dbReference type="NCBI Taxonomy" id="2754530"/>
    <lineage>
        <taxon>Eukaryota</taxon>
        <taxon>Fungi</taxon>
        <taxon>Dikarya</taxon>
        <taxon>Ascomycota</taxon>
        <taxon>Taphrinomycotina</taxon>
        <taxon>Taphrinomycetes</taxon>
        <taxon>Taphrinales</taxon>
        <taxon>Protomycetaceae</taxon>
        <taxon>Protomyces</taxon>
    </lineage>
</organism>
<evidence type="ECO:0000256" key="4">
    <source>
        <dbReference type="ARBA" id="ARBA00023163"/>
    </source>
</evidence>
<dbReference type="AlphaFoldDB" id="A0A1Y2FS13"/>
<dbReference type="GeneID" id="63785111"/>
<dbReference type="InterPro" id="IPR036638">
    <property type="entry name" value="HLH_DNA-bd_sf"/>
</dbReference>
<keyword evidence="3" id="KW-0238">DNA-binding</keyword>
<dbReference type="SUPFAM" id="SSF47459">
    <property type="entry name" value="HLH, helix-loop-helix DNA-binding domain"/>
    <property type="match status" value="1"/>
</dbReference>
<keyword evidence="4" id="KW-0804">Transcription</keyword>
<gene>
    <name evidence="8" type="ORF">BCR37DRAFT_376028</name>
</gene>
<dbReference type="Pfam" id="PF00010">
    <property type="entry name" value="HLH"/>
    <property type="match status" value="1"/>
</dbReference>
<dbReference type="PANTHER" id="PTHR15741:SF27">
    <property type="entry name" value="TRANSCRIPTION FACTOR AP-4"/>
    <property type="match status" value="1"/>
</dbReference>
<dbReference type="SMART" id="SM00353">
    <property type="entry name" value="HLH"/>
    <property type="match status" value="1"/>
</dbReference>
<comment type="caution">
    <text evidence="8">The sequence shown here is derived from an EMBL/GenBank/DDBJ whole genome shotgun (WGS) entry which is preliminary data.</text>
</comment>
<name>A0A1Y2FS13_PROLT</name>
<dbReference type="RefSeq" id="XP_040727648.1">
    <property type="nucleotide sequence ID" value="XM_040868512.1"/>
</dbReference>
<accession>A0A1Y2FS13</accession>
<feature type="region of interest" description="Disordered" evidence="6">
    <location>
        <begin position="118"/>
        <end position="139"/>
    </location>
</feature>
<feature type="compositionally biased region" description="Low complexity" evidence="6">
    <location>
        <begin position="124"/>
        <end position="139"/>
    </location>
</feature>
<evidence type="ECO:0000313" key="9">
    <source>
        <dbReference type="Proteomes" id="UP000193685"/>
    </source>
</evidence>
<feature type="compositionally biased region" description="Polar residues" evidence="6">
    <location>
        <begin position="255"/>
        <end position="280"/>
    </location>
</feature>
<dbReference type="OrthoDB" id="5778525at2759"/>
<proteinExistence type="predicted"/>
<evidence type="ECO:0000256" key="5">
    <source>
        <dbReference type="ARBA" id="ARBA00023242"/>
    </source>
</evidence>
<dbReference type="Proteomes" id="UP000193685">
    <property type="component" value="Unassembled WGS sequence"/>
</dbReference>
<evidence type="ECO:0000259" key="7">
    <source>
        <dbReference type="PROSITE" id="PS50888"/>
    </source>
</evidence>
<feature type="region of interest" description="Disordered" evidence="6">
    <location>
        <begin position="209"/>
        <end position="281"/>
    </location>
</feature>
<dbReference type="InterPro" id="IPR052207">
    <property type="entry name" value="Max-like/E-box_TFs"/>
</dbReference>
<evidence type="ECO:0000256" key="6">
    <source>
        <dbReference type="SAM" id="MobiDB-lite"/>
    </source>
</evidence>
<dbReference type="GO" id="GO:0000981">
    <property type="term" value="F:DNA-binding transcription factor activity, RNA polymerase II-specific"/>
    <property type="evidence" value="ECO:0007669"/>
    <property type="project" value="TreeGrafter"/>
</dbReference>
<dbReference type="Gene3D" id="4.10.280.10">
    <property type="entry name" value="Helix-loop-helix DNA-binding domain"/>
    <property type="match status" value="1"/>
</dbReference>
<dbReference type="STRING" id="56484.A0A1Y2FS13"/>
<dbReference type="GO" id="GO:0000978">
    <property type="term" value="F:RNA polymerase II cis-regulatory region sequence-specific DNA binding"/>
    <property type="evidence" value="ECO:0007669"/>
    <property type="project" value="TreeGrafter"/>
</dbReference>
<reference evidence="8 9" key="1">
    <citation type="submission" date="2016-07" db="EMBL/GenBank/DDBJ databases">
        <title>Pervasive Adenine N6-methylation of Active Genes in Fungi.</title>
        <authorList>
            <consortium name="DOE Joint Genome Institute"/>
            <person name="Mondo S.J."/>
            <person name="Dannebaum R.O."/>
            <person name="Kuo R.C."/>
            <person name="Labutti K."/>
            <person name="Haridas S."/>
            <person name="Kuo A."/>
            <person name="Salamov A."/>
            <person name="Ahrendt S.R."/>
            <person name="Lipzen A."/>
            <person name="Sullivan W."/>
            <person name="Andreopoulos W.B."/>
            <person name="Clum A."/>
            <person name="Lindquist E."/>
            <person name="Daum C."/>
            <person name="Ramamoorthy G.K."/>
            <person name="Gryganskyi A."/>
            <person name="Culley D."/>
            <person name="Magnuson J.K."/>
            <person name="James T.Y."/>
            <person name="O'Malley M.A."/>
            <person name="Stajich J.E."/>
            <person name="Spatafora J.W."/>
            <person name="Visel A."/>
            <person name="Grigoriev I.V."/>
        </authorList>
    </citation>
    <scope>NUCLEOTIDE SEQUENCE [LARGE SCALE GENOMIC DNA]</scope>
    <source>
        <strain evidence="8 9">12-1054</strain>
    </source>
</reference>
<evidence type="ECO:0000256" key="1">
    <source>
        <dbReference type="ARBA" id="ARBA00004123"/>
    </source>
</evidence>
<evidence type="ECO:0000256" key="2">
    <source>
        <dbReference type="ARBA" id="ARBA00023015"/>
    </source>
</evidence>
<evidence type="ECO:0000256" key="3">
    <source>
        <dbReference type="ARBA" id="ARBA00023125"/>
    </source>
</evidence>
<keyword evidence="5" id="KW-0539">Nucleus</keyword>
<comment type="subcellular location">
    <subcellularLocation>
        <location evidence="1">Nucleus</location>
    </subcellularLocation>
</comment>
<keyword evidence="2" id="KW-0805">Transcription regulation</keyword>
<sequence>MDTLYQQQQQQQQQQRQLQSYYAHAQFDQVPLFDSTETQAFEKFLDELVVDNQFIFNPRIPTGLDATLHLASHKREEADFERMRRAPLAFNTDPSFASDGYRGTHKFVPVGYGHTHPAFTAQKSPRSSDVSRSTSRSHSVVRMNETVLQATPLHEHVKVEGSEYPGGVAGTRPGVTSLPPVSLLAHNEGWPVQQSPAQLDEHRVGHRKSLSMPVKRATADTDGPPLTPSTTSVVAVAKRPRSTSQSTAKRVAPATSDSEQVGSASKKTLTAAQKRQNHITSEQKRRNLIKEGFETLSQQLPTLKGHGESKHYILTEAIAHIKRLQARRDQLRVCLQELDTMQ</sequence>
<dbReference type="PANTHER" id="PTHR15741">
    <property type="entry name" value="BASIC HELIX-LOOP-HELIX ZIP TRANSCRIPTION FACTOR"/>
    <property type="match status" value="1"/>
</dbReference>
<dbReference type="EMBL" id="MCFI01000002">
    <property type="protein sequence ID" value="ORY86792.1"/>
    <property type="molecule type" value="Genomic_DNA"/>
</dbReference>
<dbReference type="GO" id="GO:0005634">
    <property type="term" value="C:nucleus"/>
    <property type="evidence" value="ECO:0007669"/>
    <property type="project" value="UniProtKB-SubCell"/>
</dbReference>